<protein>
    <recommendedName>
        <fullName evidence="1">AAA domain-containing protein</fullName>
    </recommendedName>
</protein>
<dbReference type="InterPro" id="IPR041682">
    <property type="entry name" value="AAA_14"/>
</dbReference>
<accession>X0ZVQ6</accession>
<gene>
    <name evidence="2" type="ORF">S01H4_02750</name>
</gene>
<dbReference type="InterPro" id="IPR027417">
    <property type="entry name" value="P-loop_NTPase"/>
</dbReference>
<dbReference type="PANTHER" id="PTHR33295">
    <property type="entry name" value="ATPASE"/>
    <property type="match status" value="1"/>
</dbReference>
<organism evidence="2">
    <name type="scientific">marine sediment metagenome</name>
    <dbReference type="NCBI Taxonomy" id="412755"/>
    <lineage>
        <taxon>unclassified sequences</taxon>
        <taxon>metagenomes</taxon>
        <taxon>ecological metagenomes</taxon>
    </lineage>
</organism>
<sequence length="219" mass="25819">MKQLAKKLTDEGLDKKQILIVNFEDPRFTQLDSKLLQKIYETYLESLNLEDKPYIFLDEIQEVEDWERWVRMMHELGKAKIIVSGSNAKLLSKELSTLLTGRHIDLTIFPLSFREFLFFNNIEVKEELDIISKKIEINRLLKEYFEFGSFPEVALNPEKGQILLSYFDDVVNKDLVRRYRIRKPEKLKSLAMFYLSNISSQTTFNALRKHLSISTSTVE</sequence>
<dbReference type="AlphaFoldDB" id="X0ZVQ6"/>
<name>X0ZVQ6_9ZZZZ</name>
<evidence type="ECO:0000313" key="2">
    <source>
        <dbReference type="EMBL" id="GAG73905.1"/>
    </source>
</evidence>
<dbReference type="PANTHER" id="PTHR33295:SF19">
    <property type="entry name" value="ARCHAEAL ATPASE"/>
    <property type="match status" value="1"/>
</dbReference>
<feature type="domain" description="AAA" evidence="1">
    <location>
        <begin position="2"/>
        <end position="117"/>
    </location>
</feature>
<dbReference type="SUPFAM" id="SSF52540">
    <property type="entry name" value="P-loop containing nucleoside triphosphate hydrolases"/>
    <property type="match status" value="1"/>
</dbReference>
<dbReference type="EMBL" id="BART01000626">
    <property type="protein sequence ID" value="GAG73905.1"/>
    <property type="molecule type" value="Genomic_DNA"/>
</dbReference>
<dbReference type="Gene3D" id="3.40.50.300">
    <property type="entry name" value="P-loop containing nucleotide triphosphate hydrolases"/>
    <property type="match status" value="1"/>
</dbReference>
<feature type="non-terminal residue" evidence="2">
    <location>
        <position position="219"/>
    </location>
</feature>
<comment type="caution">
    <text evidence="2">The sequence shown here is derived from an EMBL/GenBank/DDBJ whole genome shotgun (WGS) entry which is preliminary data.</text>
</comment>
<proteinExistence type="predicted"/>
<dbReference type="Pfam" id="PF13173">
    <property type="entry name" value="AAA_14"/>
    <property type="match status" value="1"/>
</dbReference>
<evidence type="ECO:0000259" key="1">
    <source>
        <dbReference type="Pfam" id="PF13173"/>
    </source>
</evidence>
<reference evidence="2" key="1">
    <citation type="journal article" date="2014" name="Front. Microbiol.">
        <title>High frequency of phylogenetically diverse reductive dehalogenase-homologous genes in deep subseafloor sedimentary metagenomes.</title>
        <authorList>
            <person name="Kawai M."/>
            <person name="Futagami T."/>
            <person name="Toyoda A."/>
            <person name="Takaki Y."/>
            <person name="Nishi S."/>
            <person name="Hori S."/>
            <person name="Arai W."/>
            <person name="Tsubouchi T."/>
            <person name="Morono Y."/>
            <person name="Uchiyama I."/>
            <person name="Ito T."/>
            <person name="Fujiyama A."/>
            <person name="Inagaki F."/>
            <person name="Takami H."/>
        </authorList>
    </citation>
    <scope>NUCLEOTIDE SEQUENCE</scope>
    <source>
        <strain evidence="2">Expedition CK06-06</strain>
    </source>
</reference>